<evidence type="ECO:0000313" key="3">
    <source>
        <dbReference type="Proteomes" id="UP001501126"/>
    </source>
</evidence>
<dbReference type="RefSeq" id="WP_343786661.1">
    <property type="nucleotide sequence ID" value="NZ_BAAAFH010000011.1"/>
</dbReference>
<dbReference type="Pfam" id="PF09345">
    <property type="entry name" value="SiaC"/>
    <property type="match status" value="1"/>
</dbReference>
<feature type="domain" description="SiaC family regulatory phosphoprotein" evidence="1">
    <location>
        <begin position="10"/>
        <end position="127"/>
    </location>
</feature>
<keyword evidence="3" id="KW-1185">Reference proteome</keyword>
<dbReference type="InterPro" id="IPR018530">
    <property type="entry name" value="SiaC"/>
</dbReference>
<comment type="caution">
    <text evidence="2">The sequence shown here is derived from an EMBL/GenBank/DDBJ whole genome shotgun (WGS) entry which is preliminary data.</text>
</comment>
<dbReference type="EMBL" id="BAAAFH010000011">
    <property type="protein sequence ID" value="GAA0875311.1"/>
    <property type="molecule type" value="Genomic_DNA"/>
</dbReference>
<sequence>MMNNMENLVIDGTAKTPTVNFDKGSGVLVLQGRSIPENSIDFFKPLNEWVDTYSVAPQPVTTVDVRLEYFNTSSSKCILDFFKKLEALNGKGTDVKVNWYFEEDDEDMEEAGEDYQAIISLPFQMIEVEEI</sequence>
<accession>A0ABN1MPT7</accession>
<proteinExistence type="predicted"/>
<organism evidence="2 3">
    <name type="scientific">Wandonia haliotis</name>
    <dbReference type="NCBI Taxonomy" id="574963"/>
    <lineage>
        <taxon>Bacteria</taxon>
        <taxon>Pseudomonadati</taxon>
        <taxon>Bacteroidota</taxon>
        <taxon>Flavobacteriia</taxon>
        <taxon>Flavobacteriales</taxon>
        <taxon>Crocinitomicaceae</taxon>
        <taxon>Wandonia</taxon>
    </lineage>
</organism>
<evidence type="ECO:0000313" key="2">
    <source>
        <dbReference type="EMBL" id="GAA0875311.1"/>
    </source>
</evidence>
<dbReference type="Proteomes" id="UP001501126">
    <property type="component" value="Unassembled WGS sequence"/>
</dbReference>
<evidence type="ECO:0000259" key="1">
    <source>
        <dbReference type="Pfam" id="PF09345"/>
    </source>
</evidence>
<reference evidence="2 3" key="1">
    <citation type="journal article" date="2019" name="Int. J. Syst. Evol. Microbiol.">
        <title>The Global Catalogue of Microorganisms (GCM) 10K type strain sequencing project: providing services to taxonomists for standard genome sequencing and annotation.</title>
        <authorList>
            <consortium name="The Broad Institute Genomics Platform"/>
            <consortium name="The Broad Institute Genome Sequencing Center for Infectious Disease"/>
            <person name="Wu L."/>
            <person name="Ma J."/>
        </authorList>
    </citation>
    <scope>NUCLEOTIDE SEQUENCE [LARGE SCALE GENOMIC DNA]</scope>
    <source>
        <strain evidence="2 3">JCM 16083</strain>
    </source>
</reference>
<protein>
    <submittedName>
        <fullName evidence="2">DUF1987 domain-containing protein</fullName>
    </submittedName>
</protein>
<name>A0ABN1MPT7_9FLAO</name>
<gene>
    <name evidence="2" type="ORF">GCM10009118_17200</name>
</gene>